<evidence type="ECO:0000256" key="3">
    <source>
        <dbReference type="HAMAP-Rule" id="MF_00649"/>
    </source>
</evidence>
<sequence length="74" mass="7956">MTDPRPTPSSTAPAAAPRIVPCPTCGGDSIFAPSNKWRPFCGERCRQIDLGHWADESFRVAAPPSTADENDAEK</sequence>
<dbReference type="Pfam" id="PF03884">
    <property type="entry name" value="YacG"/>
    <property type="match status" value="1"/>
</dbReference>
<feature type="binding site" evidence="3">
    <location>
        <position position="22"/>
    </location>
    <ligand>
        <name>Zn(2+)</name>
        <dbReference type="ChEBI" id="CHEBI:29105"/>
    </ligand>
</feature>
<dbReference type="InterPro" id="IPR013088">
    <property type="entry name" value="Znf_NHR/GATA"/>
</dbReference>
<reference evidence="4" key="1">
    <citation type="submission" date="2022-10" db="EMBL/GenBank/DDBJ databases">
        <title>Characterization and whole genome sequencing of a new Roseateles species, isolated from fresh water.</title>
        <authorList>
            <person name="Guliayeva D.Y."/>
            <person name="Akhremchuk A.E."/>
            <person name="Sikolenko M.A."/>
            <person name="Valentovich L.N."/>
            <person name="Sidarenka A.V."/>
        </authorList>
    </citation>
    <scope>NUCLEOTIDE SEQUENCE</scope>
    <source>
        <strain evidence="4">BIM B-1768</strain>
    </source>
</reference>
<dbReference type="SUPFAM" id="SSF57716">
    <property type="entry name" value="Glucocorticoid receptor-like (DNA-binding domain)"/>
    <property type="match status" value="1"/>
</dbReference>
<evidence type="ECO:0000313" key="4">
    <source>
        <dbReference type="EMBL" id="UXH77774.1"/>
    </source>
</evidence>
<dbReference type="PANTHER" id="PTHR36150:SF1">
    <property type="entry name" value="DNA GYRASE INHIBITOR YACG"/>
    <property type="match status" value="1"/>
</dbReference>
<comment type="similarity">
    <text evidence="3">Belongs to the DNA gyrase inhibitor YacG family.</text>
</comment>
<keyword evidence="5" id="KW-1185">Reference proteome</keyword>
<evidence type="ECO:0000256" key="1">
    <source>
        <dbReference type="ARBA" id="ARBA00022723"/>
    </source>
</evidence>
<organism evidence="4 5">
    <name type="scientific">Roseateles amylovorans</name>
    <dbReference type="NCBI Taxonomy" id="2978473"/>
    <lineage>
        <taxon>Bacteria</taxon>
        <taxon>Pseudomonadati</taxon>
        <taxon>Pseudomonadota</taxon>
        <taxon>Betaproteobacteria</taxon>
        <taxon>Burkholderiales</taxon>
        <taxon>Sphaerotilaceae</taxon>
        <taxon>Roseateles</taxon>
    </lineage>
</organism>
<dbReference type="EMBL" id="CP104562">
    <property type="protein sequence ID" value="UXH77774.1"/>
    <property type="molecule type" value="Genomic_DNA"/>
</dbReference>
<gene>
    <name evidence="3" type="primary">yacG</name>
    <name evidence="4" type="ORF">N4261_22800</name>
</gene>
<evidence type="ECO:0000313" key="5">
    <source>
        <dbReference type="Proteomes" id="UP001064933"/>
    </source>
</evidence>
<evidence type="ECO:0000256" key="2">
    <source>
        <dbReference type="ARBA" id="ARBA00022833"/>
    </source>
</evidence>
<name>A0ABY6AX62_9BURK</name>
<keyword evidence="1 3" id="KW-0479">Metal-binding</keyword>
<keyword evidence="2 3" id="KW-0862">Zinc</keyword>
<feature type="binding site" evidence="3">
    <location>
        <position position="45"/>
    </location>
    <ligand>
        <name>Zn(2+)</name>
        <dbReference type="ChEBI" id="CHEBI:29105"/>
    </ligand>
</feature>
<accession>A0ABY6AX62</accession>
<comment type="cofactor">
    <cofactor evidence="3">
        <name>Zn(2+)</name>
        <dbReference type="ChEBI" id="CHEBI:29105"/>
    </cofactor>
    <text evidence="3">Binds 1 zinc ion.</text>
</comment>
<protein>
    <recommendedName>
        <fullName evidence="3">DNA gyrase inhibitor YacG</fullName>
    </recommendedName>
</protein>
<comment type="subunit">
    <text evidence="3">Interacts with GyrB.</text>
</comment>
<feature type="binding site" evidence="3">
    <location>
        <position position="41"/>
    </location>
    <ligand>
        <name>Zn(2+)</name>
        <dbReference type="ChEBI" id="CHEBI:29105"/>
    </ligand>
</feature>
<comment type="function">
    <text evidence="3">Inhibits all the catalytic activities of DNA gyrase by preventing its interaction with DNA. Acts by binding directly to the C-terminal domain of GyrB, which probably disrupts DNA binding by the gyrase.</text>
</comment>
<feature type="binding site" evidence="3">
    <location>
        <position position="25"/>
    </location>
    <ligand>
        <name>Zn(2+)</name>
        <dbReference type="ChEBI" id="CHEBI:29105"/>
    </ligand>
</feature>
<dbReference type="Proteomes" id="UP001064933">
    <property type="component" value="Chromosome"/>
</dbReference>
<dbReference type="InterPro" id="IPR005584">
    <property type="entry name" value="DNA_gyrase_inhibitor_YacG"/>
</dbReference>
<dbReference type="RefSeq" id="WP_261757529.1">
    <property type="nucleotide sequence ID" value="NZ_CP104562.2"/>
</dbReference>
<dbReference type="Gene3D" id="3.30.50.10">
    <property type="entry name" value="Erythroid Transcription Factor GATA-1, subunit A"/>
    <property type="match status" value="1"/>
</dbReference>
<dbReference type="HAMAP" id="MF_00649">
    <property type="entry name" value="DNA_gyrase_inhibitor_YacG"/>
    <property type="match status" value="1"/>
</dbReference>
<proteinExistence type="inferred from homology"/>
<dbReference type="PANTHER" id="PTHR36150">
    <property type="entry name" value="DNA GYRASE INHIBITOR YACG"/>
    <property type="match status" value="1"/>
</dbReference>